<gene>
    <name evidence="4" type="ORF">TVD_07650</name>
</gene>
<dbReference type="SUPFAM" id="SSF56954">
    <property type="entry name" value="Outer membrane efflux proteins (OEP)"/>
    <property type="match status" value="1"/>
</dbReference>
<feature type="compositionally biased region" description="Polar residues" evidence="3">
    <location>
        <begin position="63"/>
        <end position="72"/>
    </location>
</feature>
<evidence type="ECO:0000256" key="1">
    <source>
        <dbReference type="ARBA" id="ARBA00007613"/>
    </source>
</evidence>
<name>A0A0G3G225_9GAMM</name>
<dbReference type="Gene3D" id="1.20.1600.10">
    <property type="entry name" value="Outer membrane efflux proteins (OEP)"/>
    <property type="match status" value="1"/>
</dbReference>
<protein>
    <recommendedName>
        <fullName evidence="6">Transporter</fullName>
    </recommendedName>
</protein>
<keyword evidence="5" id="KW-1185">Reference proteome</keyword>
<reference evidence="4 5" key="1">
    <citation type="submission" date="2015-04" db="EMBL/GenBank/DDBJ databases">
        <title>Complete Sequence for the Genome of the Thioalkalivibrio versutus D301.</title>
        <authorList>
            <person name="Mu T."/>
            <person name="Zhou J."/>
            <person name="Xu X."/>
        </authorList>
    </citation>
    <scope>NUCLEOTIDE SEQUENCE [LARGE SCALE GENOMIC DNA]</scope>
    <source>
        <strain evidence="4 5">D301</strain>
    </source>
</reference>
<dbReference type="InterPro" id="IPR010131">
    <property type="entry name" value="MdtP/NodT-like"/>
</dbReference>
<dbReference type="KEGG" id="tvr:TVD_07650"/>
<dbReference type="Pfam" id="PF02321">
    <property type="entry name" value="OEP"/>
    <property type="match status" value="2"/>
</dbReference>
<dbReference type="GO" id="GO:0015562">
    <property type="term" value="F:efflux transmembrane transporter activity"/>
    <property type="evidence" value="ECO:0007669"/>
    <property type="project" value="InterPro"/>
</dbReference>
<evidence type="ECO:0000313" key="5">
    <source>
        <dbReference type="Proteomes" id="UP000064201"/>
    </source>
</evidence>
<dbReference type="PANTHER" id="PTHR30203:SF30">
    <property type="entry name" value="OUTER MEMBRANE PROTEIN-RELATED"/>
    <property type="match status" value="1"/>
</dbReference>
<proteinExistence type="inferred from homology"/>
<keyword evidence="2" id="KW-0175">Coiled coil</keyword>
<evidence type="ECO:0000256" key="3">
    <source>
        <dbReference type="SAM" id="MobiDB-lite"/>
    </source>
</evidence>
<feature type="coiled-coil region" evidence="2">
    <location>
        <begin position="164"/>
        <end position="191"/>
    </location>
</feature>
<comment type="similarity">
    <text evidence="1">Belongs to the outer membrane factor (OMF) (TC 1.B.17) family.</text>
</comment>
<organism evidence="4 5">
    <name type="scientific">Thioalkalivibrio versutus</name>
    <dbReference type="NCBI Taxonomy" id="106634"/>
    <lineage>
        <taxon>Bacteria</taxon>
        <taxon>Pseudomonadati</taxon>
        <taxon>Pseudomonadota</taxon>
        <taxon>Gammaproteobacteria</taxon>
        <taxon>Chromatiales</taxon>
        <taxon>Ectothiorhodospiraceae</taxon>
        <taxon>Thioalkalivibrio</taxon>
    </lineage>
</organism>
<evidence type="ECO:0000313" key="4">
    <source>
        <dbReference type="EMBL" id="AKJ95240.1"/>
    </source>
</evidence>
<dbReference type="Proteomes" id="UP000064201">
    <property type="component" value="Chromosome"/>
</dbReference>
<feature type="region of interest" description="Disordered" evidence="3">
    <location>
        <begin position="49"/>
        <end position="72"/>
    </location>
</feature>
<accession>A0A0G3G225</accession>
<dbReference type="PATRIC" id="fig|106634.4.peg.1559"/>
<sequence>MELGLADAIALALRRNTQLQSAYLDRVVDQLNLAVAEAQFRPRGTIVLGAQQNRAPGDDAETQRSSTLSPSLDTALPTGGRIGFSWNLDQDHGLDEPAIQTSRSSQLSLDLNQPLLRGGGLAVGRAPLEIARLQETASALGLEETVVGTIDSVIAAYRALLQGQQRLEIAKGSLERTVEQLERNRALVERGRMASNELVQTESRLANQRFSVSQAEDAVDQSRLELLRLLNLGRDTRLRLRDTVELEALESLRVRSPSLEAATSIARDNRPDYLRLRIAREIESIGQMLAENEHLWRLDLNASLDAGATGRSARQATGSTLDERPGYALGLELEIPTLDPERPVRLLESRIRLRQSEIQFSEREVELELEVERSLNDLNSRWQQLGLAQRSLELARESLEIERERLAVGRTTSFQVNATEQNLQQAEQSLLDAVIAYLNAQTALDRALGTTLDSWGLSLPEAGVMP</sequence>
<evidence type="ECO:0008006" key="6">
    <source>
        <dbReference type="Google" id="ProtNLM"/>
    </source>
</evidence>
<dbReference type="InterPro" id="IPR003423">
    <property type="entry name" value="OMP_efflux"/>
</dbReference>
<dbReference type="PANTHER" id="PTHR30203">
    <property type="entry name" value="OUTER MEMBRANE CATION EFFLUX PROTEIN"/>
    <property type="match status" value="1"/>
</dbReference>
<dbReference type="AlphaFoldDB" id="A0A0G3G225"/>
<dbReference type="OrthoDB" id="188180at2"/>
<evidence type="ECO:0000256" key="2">
    <source>
        <dbReference type="SAM" id="Coils"/>
    </source>
</evidence>
<dbReference type="EMBL" id="CP011367">
    <property type="protein sequence ID" value="AKJ95240.1"/>
    <property type="molecule type" value="Genomic_DNA"/>
</dbReference>
<dbReference type="STRING" id="106634.TVD_07650"/>